<evidence type="ECO:0008006" key="2">
    <source>
        <dbReference type="Google" id="ProtNLM"/>
    </source>
</evidence>
<feature type="non-terminal residue" evidence="1">
    <location>
        <position position="1"/>
    </location>
</feature>
<protein>
    <recommendedName>
        <fullName evidence="2">HNH domain-containing protein</fullName>
    </recommendedName>
</protein>
<gene>
    <name evidence="1" type="ORF">S01H1_16670</name>
</gene>
<sequence length="122" mass="14439">ANEAYKKNPDKFKKRKEEWIKNNPQRFKEINAKHRFKLKKAAFENYGGTICKCCGETEIDFLCLDHIDNDGAEHRKIVGGGNHFYRWLKNNKYPKLRLQVLCYNCNNSKKIRGYCVHQNNLS</sequence>
<dbReference type="EMBL" id="BARS01008781">
    <property type="protein sequence ID" value="GAF67281.1"/>
    <property type="molecule type" value="Genomic_DNA"/>
</dbReference>
<reference evidence="1" key="1">
    <citation type="journal article" date="2014" name="Front. Microbiol.">
        <title>High frequency of phylogenetically diverse reductive dehalogenase-homologous genes in deep subseafloor sedimentary metagenomes.</title>
        <authorList>
            <person name="Kawai M."/>
            <person name="Futagami T."/>
            <person name="Toyoda A."/>
            <person name="Takaki Y."/>
            <person name="Nishi S."/>
            <person name="Hori S."/>
            <person name="Arai W."/>
            <person name="Tsubouchi T."/>
            <person name="Morono Y."/>
            <person name="Uchiyama I."/>
            <person name="Ito T."/>
            <person name="Fujiyama A."/>
            <person name="Inagaki F."/>
            <person name="Takami H."/>
        </authorList>
    </citation>
    <scope>NUCLEOTIDE SEQUENCE</scope>
    <source>
        <strain evidence="1">Expedition CK06-06</strain>
    </source>
</reference>
<evidence type="ECO:0000313" key="1">
    <source>
        <dbReference type="EMBL" id="GAF67281.1"/>
    </source>
</evidence>
<comment type="caution">
    <text evidence="1">The sequence shown here is derived from an EMBL/GenBank/DDBJ whole genome shotgun (WGS) entry which is preliminary data.</text>
</comment>
<dbReference type="AlphaFoldDB" id="X0RW69"/>
<proteinExistence type="predicted"/>
<name>X0RW69_9ZZZZ</name>
<accession>X0RW69</accession>
<organism evidence="1">
    <name type="scientific">marine sediment metagenome</name>
    <dbReference type="NCBI Taxonomy" id="412755"/>
    <lineage>
        <taxon>unclassified sequences</taxon>
        <taxon>metagenomes</taxon>
        <taxon>ecological metagenomes</taxon>
    </lineage>
</organism>